<evidence type="ECO:0000313" key="2">
    <source>
        <dbReference type="EMBL" id="PPQ98864.1"/>
    </source>
</evidence>
<feature type="compositionally biased region" description="Polar residues" evidence="1">
    <location>
        <begin position="152"/>
        <end position="168"/>
    </location>
</feature>
<dbReference type="AlphaFoldDB" id="A0A409Y791"/>
<dbReference type="Proteomes" id="UP000284706">
    <property type="component" value="Unassembled WGS sequence"/>
</dbReference>
<comment type="caution">
    <text evidence="2">The sequence shown here is derived from an EMBL/GenBank/DDBJ whole genome shotgun (WGS) entry which is preliminary data.</text>
</comment>
<dbReference type="EMBL" id="NHYE01001090">
    <property type="protein sequence ID" value="PPQ98864.1"/>
    <property type="molecule type" value="Genomic_DNA"/>
</dbReference>
<protein>
    <submittedName>
        <fullName evidence="2">Uncharacterized protein</fullName>
    </submittedName>
</protein>
<evidence type="ECO:0000313" key="3">
    <source>
        <dbReference type="Proteomes" id="UP000284706"/>
    </source>
</evidence>
<dbReference type="InParanoid" id="A0A409Y791"/>
<reference evidence="2 3" key="1">
    <citation type="journal article" date="2018" name="Evol. Lett.">
        <title>Horizontal gene cluster transfer increased hallucinogenic mushroom diversity.</title>
        <authorList>
            <person name="Reynolds H.T."/>
            <person name="Vijayakumar V."/>
            <person name="Gluck-Thaler E."/>
            <person name="Korotkin H.B."/>
            <person name="Matheny P.B."/>
            <person name="Slot J.C."/>
        </authorList>
    </citation>
    <scope>NUCLEOTIDE SEQUENCE [LARGE SCALE GENOMIC DNA]</scope>
    <source>
        <strain evidence="2 3">SRW20</strain>
    </source>
</reference>
<proteinExistence type="predicted"/>
<organism evidence="2 3">
    <name type="scientific">Gymnopilus dilepis</name>
    <dbReference type="NCBI Taxonomy" id="231916"/>
    <lineage>
        <taxon>Eukaryota</taxon>
        <taxon>Fungi</taxon>
        <taxon>Dikarya</taxon>
        <taxon>Basidiomycota</taxon>
        <taxon>Agaricomycotina</taxon>
        <taxon>Agaricomycetes</taxon>
        <taxon>Agaricomycetidae</taxon>
        <taxon>Agaricales</taxon>
        <taxon>Agaricineae</taxon>
        <taxon>Hymenogastraceae</taxon>
        <taxon>Gymnopilus</taxon>
    </lineage>
</organism>
<feature type="region of interest" description="Disordered" evidence="1">
    <location>
        <begin position="152"/>
        <end position="194"/>
    </location>
</feature>
<gene>
    <name evidence="2" type="ORF">CVT26_014340</name>
</gene>
<keyword evidence="3" id="KW-1185">Reference proteome</keyword>
<sequence length="194" mass="21438">MQVQGRGLRYSASASESRYESLPLSTHDASDMIYQRLPSRSRTQHAISRVVQSESSESLTQYDDGFIVPFLLIQKCRDRIPRNAVPNAFRSWNVCVSSLESRVRRSPPNLSLVERIKLDRWSFELSIPVPALTKSFPPPLDPLKEMDAFNNNNVKTTQTSPASGTSQVPPKDEMPVPQEGGGGGTGVHPSCVIA</sequence>
<accession>A0A409Y791</accession>
<name>A0A409Y791_9AGAR</name>
<evidence type="ECO:0000256" key="1">
    <source>
        <dbReference type="SAM" id="MobiDB-lite"/>
    </source>
</evidence>